<accession>A0A2N0Z7D4</accession>
<dbReference type="Pfam" id="PF13556">
    <property type="entry name" value="HTH_30"/>
    <property type="match status" value="1"/>
</dbReference>
<evidence type="ECO:0000313" key="3">
    <source>
        <dbReference type="Proteomes" id="UP000233375"/>
    </source>
</evidence>
<dbReference type="InterPro" id="IPR009057">
    <property type="entry name" value="Homeodomain-like_sf"/>
</dbReference>
<feature type="domain" description="PucR C-terminal helix-turn-helix" evidence="1">
    <location>
        <begin position="236"/>
        <end position="293"/>
    </location>
</feature>
<sequence length="300" mass="35421">MKNKLLSYFHHSIQQTSPPTTSQLDLFYWFKLDEQEGWFGIPKDEIQDEQLDLLKNLFDLFLPEENNAQKELRWSQFLYFHDKIPKTDTETSIIRIIQFRINGQALEKRQIEAAFRGFIPSGSLLIWKNEHEGLIVERNQQFLPEEEYDSFARAVQTDLYFTATFFIGKELKLNEETPSLFAKERIIFSNGLHTIPSQRVLTFEKVLPYLFIQRLSDDELALFKHSFSIFSEDKELLLTIQTFIENNGHSTNTAKQLFIHRNTLQYRLDKFSEKTGFHLREQNSLLTVYLACLLYSNGKN</sequence>
<dbReference type="PANTHER" id="PTHR33744:SF15">
    <property type="entry name" value="CARBOHYDRATE DIACID REGULATOR"/>
    <property type="match status" value="1"/>
</dbReference>
<dbReference type="Gene3D" id="1.10.10.2840">
    <property type="entry name" value="PucR C-terminal helix-turn-helix domain"/>
    <property type="match status" value="1"/>
</dbReference>
<proteinExistence type="predicted"/>
<dbReference type="EMBL" id="PISE01000003">
    <property type="protein sequence ID" value="PKG25426.1"/>
    <property type="molecule type" value="Genomic_DNA"/>
</dbReference>
<gene>
    <name evidence="2" type="ORF">CWS01_00865</name>
</gene>
<dbReference type="RefSeq" id="WP_101175150.1">
    <property type="nucleotide sequence ID" value="NZ_PISE01000003.1"/>
</dbReference>
<dbReference type="AlphaFoldDB" id="A0A2N0Z7D4"/>
<dbReference type="Proteomes" id="UP000233375">
    <property type="component" value="Unassembled WGS sequence"/>
</dbReference>
<evidence type="ECO:0000313" key="2">
    <source>
        <dbReference type="EMBL" id="PKG25426.1"/>
    </source>
</evidence>
<name>A0A2N0Z7D4_9BACI</name>
<dbReference type="InterPro" id="IPR042070">
    <property type="entry name" value="PucR_C-HTH_sf"/>
</dbReference>
<keyword evidence="3" id="KW-1185">Reference proteome</keyword>
<reference evidence="2 3" key="1">
    <citation type="journal article" date="2003" name="Int. J. Syst. Evol. Microbiol.">
        <title>Bacillus nealsonii sp. nov., isolated from a spacecraft-assembly facility, whose spores are gamma-radiation resistant.</title>
        <authorList>
            <person name="Venkateswaran K."/>
            <person name="Kempf M."/>
            <person name="Chen F."/>
            <person name="Satomi M."/>
            <person name="Nicholson W."/>
            <person name="Kern R."/>
        </authorList>
    </citation>
    <scope>NUCLEOTIDE SEQUENCE [LARGE SCALE GENOMIC DNA]</scope>
    <source>
        <strain evidence="2 3">FO-92</strain>
    </source>
</reference>
<comment type="caution">
    <text evidence="2">The sequence shown here is derived from an EMBL/GenBank/DDBJ whole genome shotgun (WGS) entry which is preliminary data.</text>
</comment>
<organism evidence="2 3">
    <name type="scientific">Niallia nealsonii</name>
    <dbReference type="NCBI Taxonomy" id="115979"/>
    <lineage>
        <taxon>Bacteria</taxon>
        <taxon>Bacillati</taxon>
        <taxon>Bacillota</taxon>
        <taxon>Bacilli</taxon>
        <taxon>Bacillales</taxon>
        <taxon>Bacillaceae</taxon>
        <taxon>Niallia</taxon>
    </lineage>
</organism>
<dbReference type="PANTHER" id="PTHR33744">
    <property type="entry name" value="CARBOHYDRATE DIACID REGULATOR"/>
    <property type="match status" value="1"/>
</dbReference>
<protein>
    <recommendedName>
        <fullName evidence="1">PucR C-terminal helix-turn-helix domain-containing protein</fullName>
    </recommendedName>
</protein>
<dbReference type="OrthoDB" id="9792148at2"/>
<evidence type="ECO:0000259" key="1">
    <source>
        <dbReference type="Pfam" id="PF13556"/>
    </source>
</evidence>
<dbReference type="InterPro" id="IPR051448">
    <property type="entry name" value="CdaR-like_regulators"/>
</dbReference>
<dbReference type="InterPro" id="IPR025736">
    <property type="entry name" value="PucR_C-HTH_dom"/>
</dbReference>
<dbReference type="SUPFAM" id="SSF46689">
    <property type="entry name" value="Homeodomain-like"/>
    <property type="match status" value="1"/>
</dbReference>